<comment type="caution">
    <text evidence="2">The sequence shown here is derived from an EMBL/GenBank/DDBJ whole genome shotgun (WGS) entry which is preliminary data.</text>
</comment>
<protein>
    <recommendedName>
        <fullName evidence="1">Novel STAND NTPase 3 domain-containing protein</fullName>
    </recommendedName>
</protein>
<reference evidence="2 3" key="1">
    <citation type="submission" date="2017-10" db="EMBL/GenBank/DDBJ databases">
        <title>Sequencing the genomes of 1000 actinobacteria strains.</title>
        <authorList>
            <person name="Klenk H.-P."/>
        </authorList>
    </citation>
    <scope>NUCLEOTIDE SEQUENCE [LARGE SCALE GENOMIC DNA]</scope>
    <source>
        <strain evidence="2 3">DSM 46092</strain>
    </source>
</reference>
<sequence>MTAGTQSFGAGAGGARTVQINFTGTGERRRAFDQVDESDLGWLYRRYEPPRGFAQAQSALDKYGVVLLEGQPGTGRRTAAKMLLRLYADAGHLFRIVSSEDPSDEFRSDEVADGDLLLLDLSQVDRDRYGGFRRSAANLRAKVGEVRSAKLVVILNPSLETQVERDESRQYTVSLGRPDWRIVLQRHLAASDVVFRGRLPEPGGFQKHLAGASMDKLARFAEAVRGLAEWRTGSSDLRTLLQDALSAVFDQQDSVRKELGKCANGAVRALAFAAAMLEGEHRNVVFEAAETLLKIVAHPGNETPVLERNSFYSMLKETHLQVGERGLVFFQKFGYGRAVAGYFWEENPHLHEILREWVARTFSDLEQRSQLVLAGRTAEQCLAADRPRHLLSLAEQWCADRRGAESAAVVLRAGLEHARHGRTFRGKFYEWAKSPDLPKELAGVIADLCVSTVAPAYPEQALTRLRWLTQRRRDHVDVVAVEKLLGLLRSNLRIYRRLLWWLVDDGRRAGGQAEDDLIRRVLHPEMQMVSDSRGRHYSADPVVQRCAGRLWRRTLRAPYGPEWREYLQEWLAGCTKVENSQVPVLVRVMVGSVRDEPRTLATVFVIARDWAMSGTDRTECMRVAGVVRRCIDEAQGWRSR</sequence>
<proteinExistence type="predicted"/>
<evidence type="ECO:0000313" key="2">
    <source>
        <dbReference type="EMBL" id="PFG46651.1"/>
    </source>
</evidence>
<gene>
    <name evidence="2" type="ORF">ATK36_1642</name>
</gene>
<dbReference type="Pfam" id="PF20720">
    <property type="entry name" value="nSTAND3"/>
    <property type="match status" value="1"/>
</dbReference>
<accession>A0A2A9F7A4</accession>
<keyword evidence="3" id="KW-1185">Reference proteome</keyword>
<dbReference type="InterPro" id="IPR027417">
    <property type="entry name" value="P-loop_NTPase"/>
</dbReference>
<evidence type="ECO:0000313" key="3">
    <source>
        <dbReference type="Proteomes" id="UP000243542"/>
    </source>
</evidence>
<dbReference type="InterPro" id="IPR049050">
    <property type="entry name" value="nSTAND3"/>
</dbReference>
<dbReference type="AlphaFoldDB" id="A0A2A9F7A4"/>
<dbReference type="EMBL" id="PDJK01000002">
    <property type="protein sequence ID" value="PFG46651.1"/>
    <property type="molecule type" value="Genomic_DNA"/>
</dbReference>
<dbReference type="SUPFAM" id="SSF52540">
    <property type="entry name" value="P-loop containing nucleoside triphosphate hydrolases"/>
    <property type="match status" value="1"/>
</dbReference>
<dbReference type="Proteomes" id="UP000243542">
    <property type="component" value="Unassembled WGS sequence"/>
</dbReference>
<organism evidence="2 3">
    <name type="scientific">Amycolatopsis sulphurea</name>
    <dbReference type="NCBI Taxonomy" id="76022"/>
    <lineage>
        <taxon>Bacteria</taxon>
        <taxon>Bacillati</taxon>
        <taxon>Actinomycetota</taxon>
        <taxon>Actinomycetes</taxon>
        <taxon>Pseudonocardiales</taxon>
        <taxon>Pseudonocardiaceae</taxon>
        <taxon>Amycolatopsis</taxon>
    </lineage>
</organism>
<feature type="domain" description="Novel STAND NTPase 3" evidence="1">
    <location>
        <begin position="49"/>
        <end position="102"/>
    </location>
</feature>
<name>A0A2A9F7A4_9PSEU</name>
<evidence type="ECO:0000259" key="1">
    <source>
        <dbReference type="Pfam" id="PF20720"/>
    </source>
</evidence>